<keyword evidence="1" id="KW-0732">Signal</keyword>
<evidence type="ECO:0000256" key="1">
    <source>
        <dbReference type="SAM" id="SignalP"/>
    </source>
</evidence>
<organism evidence="3">
    <name type="scientific">uncultured Gemmatimonadota bacterium</name>
    <dbReference type="NCBI Taxonomy" id="203437"/>
    <lineage>
        <taxon>Bacteria</taxon>
        <taxon>Pseudomonadati</taxon>
        <taxon>Gemmatimonadota</taxon>
        <taxon>environmental samples</taxon>
    </lineage>
</organism>
<dbReference type="InterPro" id="IPR008964">
    <property type="entry name" value="Invasin/intimin_cell_adhesion"/>
</dbReference>
<reference evidence="3" key="1">
    <citation type="submission" date="2020-02" db="EMBL/GenBank/DDBJ databases">
        <authorList>
            <person name="Meier V. D."/>
        </authorList>
    </citation>
    <scope>NUCLEOTIDE SEQUENCE</scope>
    <source>
        <strain evidence="3">AVDCRST_MAG89</strain>
    </source>
</reference>
<evidence type="ECO:0000313" key="3">
    <source>
        <dbReference type="EMBL" id="CAA9356062.1"/>
    </source>
</evidence>
<dbReference type="InterPro" id="IPR007280">
    <property type="entry name" value="Peptidase_C_arc/bac"/>
</dbReference>
<dbReference type="InterPro" id="IPR003343">
    <property type="entry name" value="Big_2"/>
</dbReference>
<dbReference type="AlphaFoldDB" id="A0A6J4MCX2"/>
<dbReference type="Gene3D" id="2.60.120.380">
    <property type="match status" value="1"/>
</dbReference>
<dbReference type="EMBL" id="CADCTV010000719">
    <property type="protein sequence ID" value="CAA9356062.1"/>
    <property type="molecule type" value="Genomic_DNA"/>
</dbReference>
<dbReference type="SUPFAM" id="SSF89260">
    <property type="entry name" value="Collagen-binding domain"/>
    <property type="match status" value="1"/>
</dbReference>
<dbReference type="SMART" id="SM00635">
    <property type="entry name" value="BID_2"/>
    <property type="match status" value="1"/>
</dbReference>
<gene>
    <name evidence="3" type="ORF">AVDCRST_MAG89-3440</name>
</gene>
<accession>A0A6J4MCX2</accession>
<evidence type="ECO:0000259" key="2">
    <source>
        <dbReference type="SMART" id="SM00635"/>
    </source>
</evidence>
<sequence>MFLRNTALPVLAALLTLAACDGGTKATPVDSVIIGADDSKIVVGDTLQLTATAYDDEGDEVTGRDVEWSVSNKAIATIDDNGLLTGVAAGAVIVTAEIGGESDSQAFTVVNPFGDCPIANHTLGSTTTGTLVSGDCQFADGTLVDLYRFTVPTTRSVTIIMRSTAVDSYLYLASPLGDDIAQADGGDSPGGKDARMLVTLNPGTYIIAANSRNPGTGQYTLTTQ</sequence>
<dbReference type="Pfam" id="PF02368">
    <property type="entry name" value="Big_2"/>
    <property type="match status" value="1"/>
</dbReference>
<dbReference type="PROSITE" id="PS51257">
    <property type="entry name" value="PROKAR_LIPOPROTEIN"/>
    <property type="match status" value="1"/>
</dbReference>
<feature type="chain" id="PRO_5026979199" description="BIG2 domain-containing protein" evidence="1">
    <location>
        <begin position="19"/>
        <end position="224"/>
    </location>
</feature>
<name>A0A6J4MCX2_9BACT</name>
<dbReference type="Pfam" id="PF04151">
    <property type="entry name" value="PPC"/>
    <property type="match status" value="1"/>
</dbReference>
<proteinExistence type="predicted"/>
<dbReference type="SUPFAM" id="SSF49373">
    <property type="entry name" value="Invasin/intimin cell-adhesion fragments"/>
    <property type="match status" value="1"/>
</dbReference>
<dbReference type="Gene3D" id="2.60.40.1080">
    <property type="match status" value="1"/>
</dbReference>
<feature type="signal peptide" evidence="1">
    <location>
        <begin position="1"/>
        <end position="18"/>
    </location>
</feature>
<protein>
    <recommendedName>
        <fullName evidence="2">BIG2 domain-containing protein</fullName>
    </recommendedName>
</protein>
<feature type="domain" description="BIG2" evidence="2">
    <location>
        <begin position="28"/>
        <end position="108"/>
    </location>
</feature>